<dbReference type="InterPro" id="IPR052742">
    <property type="entry name" value="Mito_N-acetyltransferase"/>
</dbReference>
<organism evidence="2 3">
    <name type="scientific">Rhizobium leguminosarum</name>
    <dbReference type="NCBI Taxonomy" id="384"/>
    <lineage>
        <taxon>Bacteria</taxon>
        <taxon>Pseudomonadati</taxon>
        <taxon>Pseudomonadota</taxon>
        <taxon>Alphaproteobacteria</taxon>
        <taxon>Hyphomicrobiales</taxon>
        <taxon>Rhizobiaceae</taxon>
        <taxon>Rhizobium/Agrobacterium group</taxon>
        <taxon>Rhizobium</taxon>
    </lineage>
</organism>
<comment type="caution">
    <text evidence="2">The sequence shown here is derived from an EMBL/GenBank/DDBJ whole genome shotgun (WGS) entry which is preliminary data.</text>
</comment>
<dbReference type="EMBL" id="JAAXEP010000027">
    <property type="protein sequence ID" value="MBY5632992.1"/>
    <property type="molecule type" value="Genomic_DNA"/>
</dbReference>
<dbReference type="SUPFAM" id="SSF55729">
    <property type="entry name" value="Acyl-CoA N-acyltransferases (Nat)"/>
    <property type="match status" value="1"/>
</dbReference>
<dbReference type="GO" id="GO:0016747">
    <property type="term" value="F:acyltransferase activity, transferring groups other than amino-acyl groups"/>
    <property type="evidence" value="ECO:0007669"/>
    <property type="project" value="InterPro"/>
</dbReference>
<feature type="domain" description="N-acetyltransferase" evidence="1">
    <location>
        <begin position="1"/>
        <end position="160"/>
    </location>
</feature>
<evidence type="ECO:0000313" key="2">
    <source>
        <dbReference type="EMBL" id="MBY5632992.1"/>
    </source>
</evidence>
<dbReference type="PANTHER" id="PTHR43138:SF1">
    <property type="entry name" value="N-ACETYLTRANSFERASE ACA1"/>
    <property type="match status" value="1"/>
</dbReference>
<dbReference type="InterPro" id="IPR000182">
    <property type="entry name" value="GNAT_dom"/>
</dbReference>
<evidence type="ECO:0000313" key="3">
    <source>
        <dbReference type="Proteomes" id="UP000825699"/>
    </source>
</evidence>
<accession>A0AAJ1EIV9</accession>
<dbReference type="Proteomes" id="UP000825699">
    <property type="component" value="Unassembled WGS sequence"/>
</dbReference>
<dbReference type="AlphaFoldDB" id="A0AAJ1EIV9"/>
<dbReference type="InterPro" id="IPR016181">
    <property type="entry name" value="Acyl_CoA_acyltransferase"/>
</dbReference>
<protein>
    <submittedName>
        <fullName evidence="2">GNAT family N-acetyltransferase</fullName>
    </submittedName>
</protein>
<gene>
    <name evidence="2" type="ORF">HFO42_33780</name>
</gene>
<name>A0AAJ1EIV9_RHILE</name>
<dbReference type="CDD" id="cd04301">
    <property type="entry name" value="NAT_SF"/>
    <property type="match status" value="1"/>
</dbReference>
<evidence type="ECO:0000259" key="1">
    <source>
        <dbReference type="PROSITE" id="PS51186"/>
    </source>
</evidence>
<dbReference type="PROSITE" id="PS51186">
    <property type="entry name" value="GNAT"/>
    <property type="match status" value="1"/>
</dbReference>
<dbReference type="PANTHER" id="PTHR43138">
    <property type="entry name" value="ACETYLTRANSFERASE, GNAT FAMILY"/>
    <property type="match status" value="1"/>
</dbReference>
<sequence length="160" mass="17723">MLIRPADKDDQSAIWRIIGPTIRAGETYALDRDLSEADALAYWMGADRETFVAEEDGVVLGTYYIKANQAGGGRHVCNCGYMTEVAASGRGVARLMHEHSLEHARLLGFRAMQFNFVVSSNERAVGLWQSLGFEIVGRLPGVFLHPTQAYVDALVMFRTL</sequence>
<dbReference type="RefSeq" id="WP_221987261.1">
    <property type="nucleotide sequence ID" value="NZ_JAAXEB010000028.1"/>
</dbReference>
<reference evidence="2" key="1">
    <citation type="submission" date="2020-04" db="EMBL/GenBank/DDBJ databases">
        <title>Global-level population genomics supports evidence of horizontal gene transfer on evolution of Rhizobia in Lentils.</title>
        <authorList>
            <person name="Gai Y."/>
            <person name="Cook D."/>
            <person name="Riely B."/>
        </authorList>
    </citation>
    <scope>NUCLEOTIDE SEQUENCE</scope>
    <source>
        <strain evidence="2">Derici101B</strain>
    </source>
</reference>
<proteinExistence type="predicted"/>
<dbReference type="Pfam" id="PF00583">
    <property type="entry name" value="Acetyltransf_1"/>
    <property type="match status" value="1"/>
</dbReference>
<dbReference type="Gene3D" id="3.40.630.30">
    <property type="match status" value="1"/>
</dbReference>